<name>A0A4Q1BNK0_TREME</name>
<evidence type="ECO:0000313" key="2">
    <source>
        <dbReference type="Proteomes" id="UP000289152"/>
    </source>
</evidence>
<evidence type="ECO:0000313" key="1">
    <source>
        <dbReference type="EMBL" id="RXK39426.1"/>
    </source>
</evidence>
<proteinExistence type="predicted"/>
<gene>
    <name evidence="1" type="ORF">M231_03259</name>
</gene>
<comment type="caution">
    <text evidence="1">The sequence shown here is derived from an EMBL/GenBank/DDBJ whole genome shotgun (WGS) entry which is preliminary data.</text>
</comment>
<dbReference type="Proteomes" id="UP000289152">
    <property type="component" value="Unassembled WGS sequence"/>
</dbReference>
<sequence length="202" mass="22025">MSSWYALDVTTLFQCPNPTCSGDTFPISIETTGTFLDGFATTSKSTIQWTTITPLEAQEITCGCLSINSTWFKKKHEWSRLPEVEDNLYSQALTQHLVRITNLSQNGETYNCGHCQPSNQFTIVNLPPKYLGWESCGHNGDGIPFVLSHTPSGLKNSTALWGVEMGRPRACCGLACLLSSVIEGGRVIGVKVAFSGMSAEHV</sequence>
<dbReference type="VEuPathDB" id="FungiDB:TREMEDRAFT_60752"/>
<accession>A0A4Q1BNK0</accession>
<organism evidence="1 2">
    <name type="scientific">Tremella mesenterica</name>
    <name type="common">Jelly fungus</name>
    <dbReference type="NCBI Taxonomy" id="5217"/>
    <lineage>
        <taxon>Eukaryota</taxon>
        <taxon>Fungi</taxon>
        <taxon>Dikarya</taxon>
        <taxon>Basidiomycota</taxon>
        <taxon>Agaricomycotina</taxon>
        <taxon>Tremellomycetes</taxon>
        <taxon>Tremellales</taxon>
        <taxon>Tremellaceae</taxon>
        <taxon>Tremella</taxon>
    </lineage>
</organism>
<dbReference type="AlphaFoldDB" id="A0A4Q1BNK0"/>
<protein>
    <submittedName>
        <fullName evidence="1">Uncharacterized protein</fullName>
    </submittedName>
</protein>
<reference evidence="1 2" key="1">
    <citation type="submission" date="2016-06" db="EMBL/GenBank/DDBJ databases">
        <title>Evolution of pathogenesis and genome organization in the Tremellales.</title>
        <authorList>
            <person name="Cuomo C."/>
            <person name="Litvintseva A."/>
            <person name="Heitman J."/>
            <person name="Chen Y."/>
            <person name="Sun S."/>
            <person name="Springer D."/>
            <person name="Dromer F."/>
            <person name="Young S."/>
            <person name="Zeng Q."/>
            <person name="Chapman S."/>
            <person name="Gujja S."/>
            <person name="Saif S."/>
            <person name="Birren B."/>
        </authorList>
    </citation>
    <scope>NUCLEOTIDE SEQUENCE [LARGE SCALE GENOMIC DNA]</scope>
    <source>
        <strain evidence="1 2">ATCC 28783</strain>
    </source>
</reference>
<dbReference type="EMBL" id="SDIL01000031">
    <property type="protein sequence ID" value="RXK39426.1"/>
    <property type="molecule type" value="Genomic_DNA"/>
</dbReference>
<keyword evidence="2" id="KW-1185">Reference proteome</keyword>
<dbReference type="InParanoid" id="A0A4Q1BNK0"/>